<gene>
    <name evidence="5" type="ORF">IDH41_12080</name>
</gene>
<dbReference type="Gene3D" id="1.10.260.40">
    <property type="entry name" value="lambda repressor-like DNA-binding domains"/>
    <property type="match status" value="1"/>
</dbReference>
<dbReference type="GO" id="GO:0000976">
    <property type="term" value="F:transcription cis-regulatory region binding"/>
    <property type="evidence" value="ECO:0007669"/>
    <property type="project" value="TreeGrafter"/>
</dbReference>
<evidence type="ECO:0000256" key="1">
    <source>
        <dbReference type="ARBA" id="ARBA00023015"/>
    </source>
</evidence>
<keyword evidence="3" id="KW-0804">Transcription</keyword>
<evidence type="ECO:0000259" key="4">
    <source>
        <dbReference type="PROSITE" id="PS50932"/>
    </source>
</evidence>
<dbReference type="Proteomes" id="UP000632125">
    <property type="component" value="Unassembled WGS sequence"/>
</dbReference>
<dbReference type="GO" id="GO:0003700">
    <property type="term" value="F:DNA-binding transcription factor activity"/>
    <property type="evidence" value="ECO:0007669"/>
    <property type="project" value="TreeGrafter"/>
</dbReference>
<reference evidence="5" key="1">
    <citation type="submission" date="2020-09" db="EMBL/GenBank/DDBJ databases">
        <title>A novel bacterium of genus Paenibacillus, isolated from South China Sea.</title>
        <authorList>
            <person name="Huang H."/>
            <person name="Mo K."/>
            <person name="Hu Y."/>
        </authorList>
    </citation>
    <scope>NUCLEOTIDE SEQUENCE</scope>
    <source>
        <strain evidence="5">IB182493</strain>
    </source>
</reference>
<keyword evidence="6" id="KW-1185">Reference proteome</keyword>
<dbReference type="RefSeq" id="WP_190861549.1">
    <property type="nucleotide sequence ID" value="NZ_JACXIY010000014.1"/>
</dbReference>
<dbReference type="SMART" id="SM00354">
    <property type="entry name" value="HTH_LACI"/>
    <property type="match status" value="1"/>
</dbReference>
<proteinExistence type="predicted"/>
<dbReference type="PANTHER" id="PTHR30146">
    <property type="entry name" value="LACI-RELATED TRANSCRIPTIONAL REPRESSOR"/>
    <property type="match status" value="1"/>
</dbReference>
<protein>
    <submittedName>
        <fullName evidence="5">LacI family DNA-binding transcriptional regulator</fullName>
    </submittedName>
</protein>
<accession>A0A927CM28</accession>
<dbReference type="Gene3D" id="3.40.50.2300">
    <property type="match status" value="2"/>
</dbReference>
<evidence type="ECO:0000256" key="2">
    <source>
        <dbReference type="ARBA" id="ARBA00023125"/>
    </source>
</evidence>
<evidence type="ECO:0000256" key="3">
    <source>
        <dbReference type="ARBA" id="ARBA00023163"/>
    </source>
</evidence>
<name>A0A927CM28_9BACL</name>
<dbReference type="PROSITE" id="PS50932">
    <property type="entry name" value="HTH_LACI_2"/>
    <property type="match status" value="1"/>
</dbReference>
<evidence type="ECO:0000313" key="6">
    <source>
        <dbReference type="Proteomes" id="UP000632125"/>
    </source>
</evidence>
<dbReference type="CDD" id="cd01392">
    <property type="entry name" value="HTH_LacI"/>
    <property type="match status" value="1"/>
</dbReference>
<organism evidence="5 6">
    <name type="scientific">Paenibacillus arenilitoris</name>
    <dbReference type="NCBI Taxonomy" id="2772299"/>
    <lineage>
        <taxon>Bacteria</taxon>
        <taxon>Bacillati</taxon>
        <taxon>Bacillota</taxon>
        <taxon>Bacilli</taxon>
        <taxon>Bacillales</taxon>
        <taxon>Paenibacillaceae</taxon>
        <taxon>Paenibacillus</taxon>
    </lineage>
</organism>
<feature type="domain" description="HTH lacI-type" evidence="4">
    <location>
        <begin position="3"/>
        <end position="57"/>
    </location>
</feature>
<keyword evidence="2 5" id="KW-0238">DNA-binding</keyword>
<dbReference type="PRINTS" id="PR00036">
    <property type="entry name" value="HTHLACI"/>
</dbReference>
<dbReference type="Pfam" id="PF13377">
    <property type="entry name" value="Peripla_BP_3"/>
    <property type="match status" value="1"/>
</dbReference>
<dbReference type="InterPro" id="IPR046335">
    <property type="entry name" value="LacI/GalR-like_sensor"/>
</dbReference>
<dbReference type="InterPro" id="IPR010982">
    <property type="entry name" value="Lambda_DNA-bd_dom_sf"/>
</dbReference>
<dbReference type="PANTHER" id="PTHR30146:SF147">
    <property type="entry name" value="HTH-TYPE TRANSCRIPTIONAL REGULATOR DEGA"/>
    <property type="match status" value="1"/>
</dbReference>
<dbReference type="EMBL" id="JACXIY010000014">
    <property type="protein sequence ID" value="MBD2869317.1"/>
    <property type="molecule type" value="Genomic_DNA"/>
</dbReference>
<dbReference type="SUPFAM" id="SSF53822">
    <property type="entry name" value="Periplasmic binding protein-like I"/>
    <property type="match status" value="1"/>
</dbReference>
<keyword evidence="1" id="KW-0805">Transcription regulation</keyword>
<dbReference type="SUPFAM" id="SSF47413">
    <property type="entry name" value="lambda repressor-like DNA-binding domains"/>
    <property type="match status" value="1"/>
</dbReference>
<dbReference type="AlphaFoldDB" id="A0A927CM28"/>
<dbReference type="Pfam" id="PF00356">
    <property type="entry name" value="LacI"/>
    <property type="match status" value="1"/>
</dbReference>
<dbReference type="PROSITE" id="PS00356">
    <property type="entry name" value="HTH_LACI_1"/>
    <property type="match status" value="1"/>
</dbReference>
<dbReference type="InterPro" id="IPR000843">
    <property type="entry name" value="HTH_LacI"/>
</dbReference>
<dbReference type="InterPro" id="IPR028082">
    <property type="entry name" value="Peripla_BP_I"/>
</dbReference>
<comment type="caution">
    <text evidence="5">The sequence shown here is derived from an EMBL/GenBank/DDBJ whole genome shotgun (WGS) entry which is preliminary data.</text>
</comment>
<sequence>MKATIYDVAREAGVSIATVSKVINSKGKISEERRREIFAIMERLQYQPSVIASALTGKHTYTLGLLIPDIANPFFGEVARAVEDRGHQLGYSVIICSTDNKDERIEQYLSVLKQKRVDGIMIGTGMGNADTLRELRGAMPVVAIGRELPAVPVHAVVADDRQGGRSAAEHLLLLGHRRMAVLSEGMAVSSSRDRLHGFRQKLEEEGVPLPERHVRPCKHRIEHAKREAAVMLEGSDRPTAIFCCNDLLAVGALQAAKEAGIKVPGELSVVSFDNTVLASVTDPPLTSVAQPMERIGAAAVDLLLEQFGQGAAPARRRVTLRTELVVRASTALAPHNE</sequence>
<dbReference type="CDD" id="cd06267">
    <property type="entry name" value="PBP1_LacI_sugar_binding-like"/>
    <property type="match status" value="1"/>
</dbReference>
<evidence type="ECO:0000313" key="5">
    <source>
        <dbReference type="EMBL" id="MBD2869317.1"/>
    </source>
</evidence>